<dbReference type="InterPro" id="IPR016181">
    <property type="entry name" value="Acyl_CoA_acyltransferase"/>
</dbReference>
<reference evidence="2 3" key="1">
    <citation type="submission" date="2011-02" db="EMBL/GenBank/DDBJ databases">
        <authorList>
            <person name="Weinstock G."/>
            <person name="Sodergren E."/>
            <person name="Clifton S."/>
            <person name="Fulton L."/>
            <person name="Fulton B."/>
            <person name="Courtney L."/>
            <person name="Fronick C."/>
            <person name="Harrison M."/>
            <person name="Strong C."/>
            <person name="Farmer C."/>
            <person name="Delahaunty K."/>
            <person name="Markovic C."/>
            <person name="Hall O."/>
            <person name="Minx P."/>
            <person name="Tomlinson C."/>
            <person name="Mitreva M."/>
            <person name="Hou S."/>
            <person name="Chen J."/>
            <person name="Wollam A."/>
            <person name="Pepin K.H."/>
            <person name="Johnson M."/>
            <person name="Bhonagiri V."/>
            <person name="Zhang X."/>
            <person name="Suruliraj S."/>
            <person name="Warren W."/>
            <person name="Chinwalla A."/>
            <person name="Mardis E.R."/>
            <person name="Wilson R.K."/>
        </authorList>
    </citation>
    <scope>NUCLEOTIDE SEQUENCE [LARGE SCALE GENOMIC DNA]</scope>
    <source>
        <strain evidence="2 3">YIT 12056</strain>
    </source>
</reference>
<dbReference type="InterPro" id="IPR050644">
    <property type="entry name" value="PG_Glycine_Bridge_Synth"/>
</dbReference>
<dbReference type="Pfam" id="PF13480">
    <property type="entry name" value="Acetyltransf_6"/>
    <property type="match status" value="1"/>
</dbReference>
<organism evidence="2 3">
    <name type="scientific">Bacteroides clarus YIT 12056</name>
    <dbReference type="NCBI Taxonomy" id="762984"/>
    <lineage>
        <taxon>Bacteria</taxon>
        <taxon>Pseudomonadati</taxon>
        <taxon>Bacteroidota</taxon>
        <taxon>Bacteroidia</taxon>
        <taxon>Bacteroidales</taxon>
        <taxon>Bacteroidaceae</taxon>
        <taxon>Bacteroides</taxon>
    </lineage>
</organism>
<dbReference type="PANTHER" id="PTHR36174:SF1">
    <property type="entry name" value="LIPID II:GLYCINE GLYCYLTRANSFERASE"/>
    <property type="match status" value="1"/>
</dbReference>
<evidence type="ECO:0000313" key="2">
    <source>
        <dbReference type="EMBL" id="EGF50734.1"/>
    </source>
</evidence>
<dbReference type="Gene3D" id="3.40.630.30">
    <property type="match status" value="1"/>
</dbReference>
<dbReference type="PANTHER" id="PTHR36174">
    <property type="entry name" value="LIPID II:GLYCINE GLYCYLTRANSFERASE"/>
    <property type="match status" value="1"/>
</dbReference>
<name>A0ABP2KP09_9BACE</name>
<proteinExistence type="predicted"/>
<evidence type="ECO:0000313" key="3">
    <source>
        <dbReference type="Proteomes" id="UP000010321"/>
    </source>
</evidence>
<protein>
    <recommendedName>
        <fullName evidence="1">BioF2-like acetyltransferase domain-containing protein</fullName>
    </recommendedName>
</protein>
<gene>
    <name evidence="2" type="ORF">HMPREF9445_02328</name>
</gene>
<dbReference type="EMBL" id="AFBM01000028">
    <property type="protein sequence ID" value="EGF50734.1"/>
    <property type="molecule type" value="Genomic_DNA"/>
</dbReference>
<dbReference type="Proteomes" id="UP000010321">
    <property type="component" value="Unassembled WGS sequence"/>
</dbReference>
<sequence length="347" mass="40828">MNTLLLSNAKIQDYFFKFAAMPLKLTTYYQGSRVPELPGTNTFHSTELFRIYEATPGYTPLLIVASEGGVPVAKLLAAIRKSVRLFPPSIIKRCEVYGTGEYFDETIDREAVFSDMLQRLTDEALREAFLIEFRNLDNSLSGYKVFRKNRYFAVNWLRVRNSLHNVEQAEVRFSPSRIRQIKKGLKNGAKVKEAHTPEEIHAFAKMLHHNYSAKIRRHFPSMDFFQQLEKQMTQSRQSRIFIVTYKDKIIGGSACIYSDDSAYLWFSGGMRKTYALQYPGILAVWQALRDAKERGYRHLEFMDVGLPFRRHGYREFVLRFGGKQISTRRWFRFRWEWLNRVLIKMYE</sequence>
<keyword evidence="3" id="KW-1185">Reference proteome</keyword>
<accession>A0ABP2KP09</accession>
<evidence type="ECO:0000259" key="1">
    <source>
        <dbReference type="Pfam" id="PF13480"/>
    </source>
</evidence>
<dbReference type="InterPro" id="IPR038740">
    <property type="entry name" value="BioF2-like_GNAT_dom"/>
</dbReference>
<dbReference type="SUPFAM" id="SSF55729">
    <property type="entry name" value="Acyl-CoA N-acyltransferases (Nat)"/>
    <property type="match status" value="1"/>
</dbReference>
<comment type="caution">
    <text evidence="2">The sequence shown here is derived from an EMBL/GenBank/DDBJ whole genome shotgun (WGS) entry which is preliminary data.</text>
</comment>
<feature type="domain" description="BioF2-like acetyltransferase" evidence="1">
    <location>
        <begin position="178"/>
        <end position="303"/>
    </location>
</feature>